<organism evidence="10 11">
    <name type="scientific">Phytophthora megakarya</name>
    <dbReference type="NCBI Taxonomy" id="4795"/>
    <lineage>
        <taxon>Eukaryota</taxon>
        <taxon>Sar</taxon>
        <taxon>Stramenopiles</taxon>
        <taxon>Oomycota</taxon>
        <taxon>Peronosporomycetes</taxon>
        <taxon>Peronosporales</taxon>
        <taxon>Peronosporaceae</taxon>
        <taxon>Phytophthora</taxon>
    </lineage>
</organism>
<keyword evidence="8" id="KW-0808">Transferase</keyword>
<comment type="caution">
    <text evidence="10">The sequence shown here is derived from an EMBL/GenBank/DDBJ whole genome shotgun (WGS) entry which is preliminary data.</text>
</comment>
<dbReference type="GO" id="GO:0046872">
    <property type="term" value="F:metal ion binding"/>
    <property type="evidence" value="ECO:0007669"/>
    <property type="project" value="UniProtKB-KW"/>
</dbReference>
<evidence type="ECO:0000256" key="8">
    <source>
        <dbReference type="ARBA" id="ARBA00022932"/>
    </source>
</evidence>
<protein>
    <submittedName>
        <fullName evidence="10">Polyprotein</fullName>
    </submittedName>
</protein>
<evidence type="ECO:0000256" key="4">
    <source>
        <dbReference type="ARBA" id="ARBA00022801"/>
    </source>
</evidence>
<keyword evidence="9" id="KW-0233">DNA recombination</keyword>
<evidence type="ECO:0000256" key="1">
    <source>
        <dbReference type="ARBA" id="ARBA00022722"/>
    </source>
</evidence>
<sequence>MNRHRLSTPRFAAKKNGPSDKCLFGDKGFYSKKQGHKEFECRQIKAYQERGQVGQEQRSDYSIRVYELSDVLYVPEVGGSLNSVSQLAKDIVAQFNKDQCGFLYRDATFMEGKRYENVYMLRTVTNEECHFTMAPRKEPWAVVHVHLSHIPFKLLVVAADDFPRHPEQLVKSENVLALVHKDLMGPMPTTTPSGCKYVVSTIDDNSCHVTFNCMKSKMDVLSKLKIYKAANENAMGNTSKRLGSDNVAFDFQSTVALGTTAAEYMILREYINEVVWMRRRLKNIGAEQEVPTAIDEDN</sequence>
<proteinExistence type="predicted"/>
<evidence type="ECO:0000256" key="9">
    <source>
        <dbReference type="ARBA" id="ARBA00023172"/>
    </source>
</evidence>
<accession>A0A225WHL5</accession>
<dbReference type="GO" id="GO:0006310">
    <property type="term" value="P:DNA recombination"/>
    <property type="evidence" value="ECO:0007669"/>
    <property type="project" value="UniProtKB-KW"/>
</dbReference>
<keyword evidence="5" id="KW-0460">Magnesium</keyword>
<evidence type="ECO:0000313" key="10">
    <source>
        <dbReference type="EMBL" id="OWZ17105.1"/>
    </source>
</evidence>
<keyword evidence="8" id="KW-0239">DNA-directed DNA polymerase</keyword>
<dbReference type="InterPro" id="IPR039537">
    <property type="entry name" value="Retrotran_Ty1/copia-like"/>
</dbReference>
<keyword evidence="3" id="KW-0255">Endonuclease</keyword>
<dbReference type="Proteomes" id="UP000198211">
    <property type="component" value="Unassembled WGS sequence"/>
</dbReference>
<evidence type="ECO:0000256" key="5">
    <source>
        <dbReference type="ARBA" id="ARBA00022842"/>
    </source>
</evidence>
<keyword evidence="1" id="KW-0540">Nuclease</keyword>
<reference evidence="11" key="1">
    <citation type="submission" date="2017-03" db="EMBL/GenBank/DDBJ databases">
        <title>Phytopthora megakarya and P. palmivora, two closely related causual agents of cacao black pod achieved similar genome size and gene model numbers by different mechanisms.</title>
        <authorList>
            <person name="Ali S."/>
            <person name="Shao J."/>
            <person name="Larry D.J."/>
            <person name="Kronmiller B."/>
            <person name="Shen D."/>
            <person name="Strem M.D."/>
            <person name="Melnick R.L."/>
            <person name="Guiltinan M.J."/>
            <person name="Tyler B.M."/>
            <person name="Meinhardt L.W."/>
            <person name="Bailey B.A."/>
        </authorList>
    </citation>
    <scope>NUCLEOTIDE SEQUENCE [LARGE SCALE GENOMIC DNA]</scope>
    <source>
        <strain evidence="11">zdho120</strain>
    </source>
</reference>
<evidence type="ECO:0000313" key="11">
    <source>
        <dbReference type="Proteomes" id="UP000198211"/>
    </source>
</evidence>
<dbReference type="GO" id="GO:0003964">
    <property type="term" value="F:RNA-directed DNA polymerase activity"/>
    <property type="evidence" value="ECO:0007669"/>
    <property type="project" value="UniProtKB-KW"/>
</dbReference>
<dbReference type="PANTHER" id="PTHR42648">
    <property type="entry name" value="TRANSPOSASE, PUTATIVE-RELATED"/>
    <property type="match status" value="1"/>
</dbReference>
<dbReference type="PANTHER" id="PTHR42648:SF11">
    <property type="entry name" value="TRANSPOSON TY4-P GAG-POL POLYPROTEIN"/>
    <property type="match status" value="1"/>
</dbReference>
<keyword evidence="4" id="KW-0378">Hydrolase</keyword>
<keyword evidence="11" id="KW-1185">Reference proteome</keyword>
<keyword evidence="6" id="KW-0229">DNA integration</keyword>
<keyword evidence="8" id="KW-0548">Nucleotidyltransferase</keyword>
<evidence type="ECO:0000256" key="3">
    <source>
        <dbReference type="ARBA" id="ARBA00022759"/>
    </source>
</evidence>
<evidence type="ECO:0000256" key="2">
    <source>
        <dbReference type="ARBA" id="ARBA00022723"/>
    </source>
</evidence>
<dbReference type="GO" id="GO:0015074">
    <property type="term" value="P:DNA integration"/>
    <property type="evidence" value="ECO:0007669"/>
    <property type="project" value="UniProtKB-KW"/>
</dbReference>
<dbReference type="OrthoDB" id="6761949at2759"/>
<name>A0A225WHL5_9STRA</name>
<dbReference type="GO" id="GO:0016787">
    <property type="term" value="F:hydrolase activity"/>
    <property type="evidence" value="ECO:0007669"/>
    <property type="project" value="UniProtKB-KW"/>
</dbReference>
<dbReference type="GO" id="GO:0004519">
    <property type="term" value="F:endonuclease activity"/>
    <property type="evidence" value="ECO:0007669"/>
    <property type="project" value="UniProtKB-KW"/>
</dbReference>
<gene>
    <name evidence="10" type="ORF">PHMEG_0008995</name>
</gene>
<dbReference type="AlphaFoldDB" id="A0A225WHL5"/>
<dbReference type="GO" id="GO:0003887">
    <property type="term" value="F:DNA-directed DNA polymerase activity"/>
    <property type="evidence" value="ECO:0007669"/>
    <property type="project" value="UniProtKB-KW"/>
</dbReference>
<keyword evidence="2" id="KW-0479">Metal-binding</keyword>
<dbReference type="EMBL" id="NBNE01000812">
    <property type="protein sequence ID" value="OWZ17105.1"/>
    <property type="molecule type" value="Genomic_DNA"/>
</dbReference>
<evidence type="ECO:0000256" key="7">
    <source>
        <dbReference type="ARBA" id="ARBA00022918"/>
    </source>
</evidence>
<evidence type="ECO:0000256" key="6">
    <source>
        <dbReference type="ARBA" id="ARBA00022908"/>
    </source>
</evidence>
<keyword evidence="7" id="KW-0695">RNA-directed DNA polymerase</keyword>